<dbReference type="PANTHER" id="PTHR32444">
    <property type="entry name" value="BULB-TYPE LECTIN DOMAIN-CONTAINING PROTEIN"/>
    <property type="match status" value="1"/>
</dbReference>
<dbReference type="FunFam" id="2.90.10.10:FF:000001">
    <property type="entry name" value="G-type lectin S-receptor-like serine/threonine-protein kinase"/>
    <property type="match status" value="1"/>
</dbReference>
<dbReference type="SUPFAM" id="SSF56112">
    <property type="entry name" value="Protein kinase-like (PK-like)"/>
    <property type="match status" value="1"/>
</dbReference>
<dbReference type="OrthoDB" id="1910371at2759"/>
<dbReference type="SMART" id="SM00108">
    <property type="entry name" value="B_lectin"/>
    <property type="match status" value="1"/>
</dbReference>
<evidence type="ECO:0000256" key="11">
    <source>
        <dbReference type="ARBA" id="ARBA00048679"/>
    </source>
</evidence>
<keyword evidence="7" id="KW-0067">ATP-binding</keyword>
<evidence type="ECO:0000256" key="1">
    <source>
        <dbReference type="ARBA" id="ARBA00012513"/>
    </source>
</evidence>
<keyword evidence="12" id="KW-0472">Membrane</keyword>
<evidence type="ECO:0000256" key="12">
    <source>
        <dbReference type="SAM" id="Phobius"/>
    </source>
</evidence>
<dbReference type="Pfam" id="PF08276">
    <property type="entry name" value="PAN_2"/>
    <property type="match status" value="1"/>
</dbReference>
<evidence type="ECO:0000256" key="9">
    <source>
        <dbReference type="ARBA" id="ARBA00023180"/>
    </source>
</evidence>
<dbReference type="Gene3D" id="1.10.510.10">
    <property type="entry name" value="Transferase(Phosphotransferase) domain 1"/>
    <property type="match status" value="1"/>
</dbReference>
<dbReference type="Pfam" id="PF01453">
    <property type="entry name" value="B_lectin"/>
    <property type="match status" value="1"/>
</dbReference>
<dbReference type="PROSITE" id="PS50011">
    <property type="entry name" value="PROTEIN_KINASE_DOM"/>
    <property type="match status" value="1"/>
</dbReference>
<evidence type="ECO:0000259" key="15">
    <source>
        <dbReference type="PROSITE" id="PS50927"/>
    </source>
</evidence>
<organism evidence="17 18">
    <name type="scientific">Nyssa sinensis</name>
    <dbReference type="NCBI Taxonomy" id="561372"/>
    <lineage>
        <taxon>Eukaryota</taxon>
        <taxon>Viridiplantae</taxon>
        <taxon>Streptophyta</taxon>
        <taxon>Embryophyta</taxon>
        <taxon>Tracheophyta</taxon>
        <taxon>Spermatophyta</taxon>
        <taxon>Magnoliopsida</taxon>
        <taxon>eudicotyledons</taxon>
        <taxon>Gunneridae</taxon>
        <taxon>Pentapetalae</taxon>
        <taxon>asterids</taxon>
        <taxon>Cornales</taxon>
        <taxon>Nyssaceae</taxon>
        <taxon>Nyssa</taxon>
    </lineage>
</organism>
<dbReference type="Pfam" id="PF07714">
    <property type="entry name" value="PK_Tyr_Ser-Thr"/>
    <property type="match status" value="1"/>
</dbReference>
<evidence type="ECO:0000256" key="2">
    <source>
        <dbReference type="ARBA" id="ARBA00022527"/>
    </source>
</evidence>
<keyword evidence="6" id="KW-0418">Kinase</keyword>
<feature type="transmembrane region" description="Helical" evidence="12">
    <location>
        <begin position="437"/>
        <end position="460"/>
    </location>
</feature>
<dbReference type="InterPro" id="IPR036426">
    <property type="entry name" value="Bulb-type_lectin_dom_sf"/>
</dbReference>
<dbReference type="InterPro" id="IPR000858">
    <property type="entry name" value="S_locus_glycoprot_dom"/>
</dbReference>
<dbReference type="EMBL" id="CM018047">
    <property type="protein sequence ID" value="KAA8523806.1"/>
    <property type="molecule type" value="Genomic_DNA"/>
</dbReference>
<dbReference type="Pfam" id="PF00954">
    <property type="entry name" value="S_locus_glycop"/>
    <property type="match status" value="1"/>
</dbReference>
<keyword evidence="12" id="KW-1133">Transmembrane helix</keyword>
<dbReference type="PANTHER" id="PTHR32444:SF118">
    <property type="entry name" value="OS09G0551150 PROTEIN"/>
    <property type="match status" value="1"/>
</dbReference>
<evidence type="ECO:0000313" key="17">
    <source>
        <dbReference type="EMBL" id="KAA8523806.1"/>
    </source>
</evidence>
<feature type="domain" description="Protein kinase" evidence="14">
    <location>
        <begin position="493"/>
        <end position="600"/>
    </location>
</feature>
<keyword evidence="2" id="KW-0723">Serine/threonine-protein kinase</keyword>
<dbReference type="Gene3D" id="2.90.10.10">
    <property type="entry name" value="Bulb-type lectin domain"/>
    <property type="match status" value="1"/>
</dbReference>
<gene>
    <name evidence="17" type="ORF">F0562_010229</name>
</gene>
<reference evidence="17 18" key="1">
    <citation type="submission" date="2019-09" db="EMBL/GenBank/DDBJ databases">
        <title>A chromosome-level genome assembly of the Chinese tupelo Nyssa sinensis.</title>
        <authorList>
            <person name="Yang X."/>
            <person name="Kang M."/>
            <person name="Yang Y."/>
            <person name="Xiong H."/>
            <person name="Wang M."/>
            <person name="Zhang Z."/>
            <person name="Wang Z."/>
            <person name="Wu H."/>
            <person name="Ma T."/>
            <person name="Liu J."/>
            <person name="Xi Z."/>
        </authorList>
    </citation>
    <scope>NUCLEOTIDE SEQUENCE [LARGE SCALE GENOMIC DNA]</scope>
    <source>
        <strain evidence="17">J267</strain>
        <tissue evidence="17">Leaf</tissue>
    </source>
</reference>
<dbReference type="InterPro" id="IPR000719">
    <property type="entry name" value="Prot_kinase_dom"/>
</dbReference>
<dbReference type="InterPro" id="IPR001245">
    <property type="entry name" value="Ser-Thr/Tyr_kinase_cat_dom"/>
</dbReference>
<dbReference type="Proteomes" id="UP000325577">
    <property type="component" value="Linkage Group LG4"/>
</dbReference>
<dbReference type="PROSITE" id="PS50948">
    <property type="entry name" value="PAN"/>
    <property type="match status" value="1"/>
</dbReference>
<evidence type="ECO:0000256" key="7">
    <source>
        <dbReference type="ARBA" id="ARBA00022840"/>
    </source>
</evidence>
<accession>A0A5J5A155</accession>
<dbReference type="PROSITE" id="PS50927">
    <property type="entry name" value="BULB_LECTIN"/>
    <property type="match status" value="1"/>
</dbReference>
<evidence type="ECO:0000256" key="10">
    <source>
        <dbReference type="ARBA" id="ARBA00047899"/>
    </source>
</evidence>
<keyword evidence="8" id="KW-1015">Disulfide bond</keyword>
<keyword evidence="3" id="KW-0808">Transferase</keyword>
<evidence type="ECO:0000256" key="5">
    <source>
        <dbReference type="ARBA" id="ARBA00022741"/>
    </source>
</evidence>
<dbReference type="EC" id="2.7.11.1" evidence="1"/>
<dbReference type="FunFam" id="3.30.200.20:FF:000195">
    <property type="entry name" value="G-type lectin S-receptor-like serine/threonine-protein kinase"/>
    <property type="match status" value="1"/>
</dbReference>
<evidence type="ECO:0000259" key="16">
    <source>
        <dbReference type="PROSITE" id="PS50948"/>
    </source>
</evidence>
<dbReference type="GO" id="GO:0004674">
    <property type="term" value="F:protein serine/threonine kinase activity"/>
    <property type="evidence" value="ECO:0007669"/>
    <property type="project" value="UniProtKB-KW"/>
</dbReference>
<dbReference type="GO" id="GO:0005524">
    <property type="term" value="F:ATP binding"/>
    <property type="evidence" value="ECO:0007669"/>
    <property type="project" value="UniProtKB-KW"/>
</dbReference>
<keyword evidence="9" id="KW-0325">Glycoprotein</keyword>
<comment type="catalytic activity">
    <reaction evidence="10">
        <text>L-threonyl-[protein] + ATP = O-phospho-L-threonyl-[protein] + ADP + H(+)</text>
        <dbReference type="Rhea" id="RHEA:46608"/>
        <dbReference type="Rhea" id="RHEA-COMP:11060"/>
        <dbReference type="Rhea" id="RHEA-COMP:11605"/>
        <dbReference type="ChEBI" id="CHEBI:15378"/>
        <dbReference type="ChEBI" id="CHEBI:30013"/>
        <dbReference type="ChEBI" id="CHEBI:30616"/>
        <dbReference type="ChEBI" id="CHEBI:61977"/>
        <dbReference type="ChEBI" id="CHEBI:456216"/>
        <dbReference type="EC" id="2.7.11.1"/>
    </reaction>
</comment>
<keyword evidence="18" id="KW-1185">Reference proteome</keyword>
<dbReference type="SUPFAM" id="SSF51110">
    <property type="entry name" value="alpha-D-mannose-specific plant lectins"/>
    <property type="match status" value="1"/>
</dbReference>
<protein>
    <recommendedName>
        <fullName evidence="1">non-specific serine/threonine protein kinase</fullName>
        <ecNumber evidence="1">2.7.11.1</ecNumber>
    </recommendedName>
</protein>
<evidence type="ECO:0000256" key="6">
    <source>
        <dbReference type="ARBA" id="ARBA00022777"/>
    </source>
</evidence>
<dbReference type="CDD" id="cd01098">
    <property type="entry name" value="PAN_AP_plant"/>
    <property type="match status" value="1"/>
</dbReference>
<keyword evidence="12" id="KW-0812">Transmembrane</keyword>
<name>A0A5J5A155_9ASTE</name>
<feature type="signal peptide" evidence="13">
    <location>
        <begin position="1"/>
        <end position="28"/>
    </location>
</feature>
<dbReference type="GO" id="GO:0048544">
    <property type="term" value="P:recognition of pollen"/>
    <property type="evidence" value="ECO:0007669"/>
    <property type="project" value="InterPro"/>
</dbReference>
<keyword evidence="4 13" id="KW-0732">Signal</keyword>
<dbReference type="InterPro" id="IPR003609">
    <property type="entry name" value="Pan_app"/>
</dbReference>
<keyword evidence="5" id="KW-0547">Nucleotide-binding</keyword>
<feature type="domain" description="Apple" evidence="16">
    <location>
        <begin position="341"/>
        <end position="424"/>
    </location>
</feature>
<dbReference type="InterPro" id="IPR011009">
    <property type="entry name" value="Kinase-like_dom_sf"/>
</dbReference>
<evidence type="ECO:0000256" key="3">
    <source>
        <dbReference type="ARBA" id="ARBA00022679"/>
    </source>
</evidence>
<evidence type="ECO:0000256" key="13">
    <source>
        <dbReference type="SAM" id="SignalP"/>
    </source>
</evidence>
<evidence type="ECO:0000313" key="18">
    <source>
        <dbReference type="Proteomes" id="UP000325577"/>
    </source>
</evidence>
<evidence type="ECO:0000256" key="8">
    <source>
        <dbReference type="ARBA" id="ARBA00023157"/>
    </source>
</evidence>
<dbReference type="SMART" id="SM00473">
    <property type="entry name" value="PAN_AP"/>
    <property type="match status" value="1"/>
</dbReference>
<dbReference type="CDD" id="cd00028">
    <property type="entry name" value="B_lectin"/>
    <property type="match status" value="1"/>
</dbReference>
<evidence type="ECO:0000259" key="14">
    <source>
        <dbReference type="PROSITE" id="PS50011"/>
    </source>
</evidence>
<dbReference type="InterPro" id="IPR001480">
    <property type="entry name" value="Bulb-type_lectin_dom"/>
</dbReference>
<feature type="domain" description="Bulb-type lectin" evidence="15">
    <location>
        <begin position="29"/>
        <end position="149"/>
    </location>
</feature>
<dbReference type="Gene3D" id="3.50.4.10">
    <property type="entry name" value="Hepatocyte Growth Factor"/>
    <property type="match status" value="1"/>
</dbReference>
<comment type="catalytic activity">
    <reaction evidence="11">
        <text>L-seryl-[protein] + ATP = O-phospho-L-seryl-[protein] + ADP + H(+)</text>
        <dbReference type="Rhea" id="RHEA:17989"/>
        <dbReference type="Rhea" id="RHEA-COMP:9863"/>
        <dbReference type="Rhea" id="RHEA-COMP:11604"/>
        <dbReference type="ChEBI" id="CHEBI:15378"/>
        <dbReference type="ChEBI" id="CHEBI:29999"/>
        <dbReference type="ChEBI" id="CHEBI:30616"/>
        <dbReference type="ChEBI" id="CHEBI:83421"/>
        <dbReference type="ChEBI" id="CHEBI:456216"/>
        <dbReference type="EC" id="2.7.11.1"/>
    </reaction>
</comment>
<evidence type="ECO:0000256" key="4">
    <source>
        <dbReference type="ARBA" id="ARBA00022729"/>
    </source>
</evidence>
<dbReference type="AlphaFoldDB" id="A0A5J5A155"/>
<feature type="chain" id="PRO_5023891743" description="non-specific serine/threonine protein kinase" evidence="13">
    <location>
        <begin position="29"/>
        <end position="600"/>
    </location>
</feature>
<sequence>MHLMQMETFSFIVFYSLISFLVLKLSIASDTITPNQSFTNGETLVSSGQSFELGFFSPGSSNKLYLGIWYKKFPEIVVWIANRENPITDSHGILTISSDGHLVILNGTKSVIWSSNSSRTAQYSVAQLLDSGNLVLRESSDSSTESYIWQSFDFPSDTLLADMKMGWNLKTGLNRFLTSWKSASDPSPGDFIFGIDVIRLPQLVLRKGSEKKYRTGLWNGHRFSGAGVKSTPVSTPTFVSNTDELYYMYKSNGGSMITRFVANQSGLLQRFVLSEGSSEWTIMSITPSDQCDDYGHCGANGICKINKGPICECLQGFIPKVQKEWDMFDWSSGCTRTPLNCQKGEGFVKLKNVKLPDLLEFWLNENISLKECKAECLKNCSCSAYAKSDIRGRGSGCLIWFGDLVDIREFTYGDGEQDIFIRMPASELDHNQKGKRLVLIIIISTISGILVLSFLTWCMIWKKRTKRGQETDKEDIELPFFDMVTIAAATKNLSCTNMMGEGGFGPVYKGNLSTGQEIAVKRLSNNSGQGLQEFKNEVILISKLQHRNLVKLLVCCIEGEERMLIYEYMPNKSLDYFIFDLDKKVLLTWPKRFDIAMGIA</sequence>
<proteinExistence type="predicted"/>